<dbReference type="GO" id="GO:0032875">
    <property type="term" value="P:regulation of DNA endoreduplication"/>
    <property type="evidence" value="ECO:0007669"/>
    <property type="project" value="InterPro"/>
</dbReference>
<proteinExistence type="predicted"/>
<gene>
    <name evidence="3" type="ORF">Acr_00g0061500</name>
</gene>
<dbReference type="OrthoDB" id="650965at2759"/>
<dbReference type="GO" id="GO:0005634">
    <property type="term" value="C:nucleus"/>
    <property type="evidence" value="ECO:0007669"/>
    <property type="project" value="TreeGrafter"/>
</dbReference>
<keyword evidence="2" id="KW-0131">Cell cycle</keyword>
<evidence type="ECO:0000256" key="1">
    <source>
        <dbReference type="ARBA" id="ARBA00023013"/>
    </source>
</evidence>
<evidence type="ECO:0000313" key="4">
    <source>
        <dbReference type="Proteomes" id="UP000585474"/>
    </source>
</evidence>
<organism evidence="3 4">
    <name type="scientific">Actinidia rufa</name>
    <dbReference type="NCBI Taxonomy" id="165716"/>
    <lineage>
        <taxon>Eukaryota</taxon>
        <taxon>Viridiplantae</taxon>
        <taxon>Streptophyta</taxon>
        <taxon>Embryophyta</taxon>
        <taxon>Tracheophyta</taxon>
        <taxon>Spermatophyta</taxon>
        <taxon>Magnoliopsida</taxon>
        <taxon>eudicotyledons</taxon>
        <taxon>Gunneridae</taxon>
        <taxon>Pentapetalae</taxon>
        <taxon>asterids</taxon>
        <taxon>Ericales</taxon>
        <taxon>Actinidiaceae</taxon>
        <taxon>Actinidia</taxon>
    </lineage>
</organism>
<dbReference type="PANTHER" id="PTHR33142">
    <property type="entry name" value="CYCLIN-DEPENDENT PROTEIN KINASE INHIBITOR SMR13"/>
    <property type="match status" value="1"/>
</dbReference>
<evidence type="ECO:0000256" key="2">
    <source>
        <dbReference type="ARBA" id="ARBA00023306"/>
    </source>
</evidence>
<keyword evidence="1" id="KW-0649">Protein kinase inhibitor</keyword>
<comment type="caution">
    <text evidence="3">The sequence shown here is derived from an EMBL/GenBank/DDBJ whole genome shotgun (WGS) entry which is preliminary data.</text>
</comment>
<dbReference type="InterPro" id="IPR040389">
    <property type="entry name" value="SMR"/>
</dbReference>
<dbReference type="EMBL" id="BJWL01000324">
    <property type="protein sequence ID" value="GFS39180.1"/>
    <property type="molecule type" value="Genomic_DNA"/>
</dbReference>
<sequence length="77" mass="8926">METEEWSEVVAEEEREGCWTPKHSGCRIPAAASVCPQPPKKKRYSCRGRREPPKNGYFHPPELEIFFAMPPRRQARA</sequence>
<dbReference type="GO" id="GO:0004860">
    <property type="term" value="F:protein kinase inhibitor activity"/>
    <property type="evidence" value="ECO:0007669"/>
    <property type="project" value="UniProtKB-KW"/>
</dbReference>
<dbReference type="PANTHER" id="PTHR33142:SF15">
    <property type="entry name" value="CYCLIN-DEPENDENT PROTEIN KINASE INHIBITOR SMR4"/>
    <property type="match status" value="1"/>
</dbReference>
<name>A0A7J0DNQ6_9ERIC</name>
<accession>A0A7J0DNQ6</accession>
<keyword evidence="4" id="KW-1185">Reference proteome</keyword>
<protein>
    <recommendedName>
        <fullName evidence="5">Cyclin-dependent protein kinase inhibitor SMR4</fullName>
    </recommendedName>
</protein>
<evidence type="ECO:0008006" key="5">
    <source>
        <dbReference type="Google" id="ProtNLM"/>
    </source>
</evidence>
<reference evidence="4" key="1">
    <citation type="submission" date="2019-07" db="EMBL/GenBank/DDBJ databases">
        <title>De Novo Assembly of kiwifruit Actinidia rufa.</title>
        <authorList>
            <person name="Sugita-Konishi S."/>
            <person name="Sato K."/>
            <person name="Mori E."/>
            <person name="Abe Y."/>
            <person name="Kisaki G."/>
            <person name="Hamano K."/>
            <person name="Suezawa K."/>
            <person name="Otani M."/>
            <person name="Fukuda T."/>
            <person name="Manabe T."/>
            <person name="Gomi K."/>
            <person name="Tabuchi M."/>
            <person name="Akimitsu K."/>
            <person name="Kataoka I."/>
        </authorList>
    </citation>
    <scope>NUCLEOTIDE SEQUENCE [LARGE SCALE GENOMIC DNA]</scope>
    <source>
        <strain evidence="4">cv. Fuchu</strain>
    </source>
</reference>
<dbReference type="Proteomes" id="UP000585474">
    <property type="component" value="Unassembled WGS sequence"/>
</dbReference>
<dbReference type="AlphaFoldDB" id="A0A7J0DNQ6"/>
<evidence type="ECO:0000313" key="3">
    <source>
        <dbReference type="EMBL" id="GFS39180.1"/>
    </source>
</evidence>